<evidence type="ECO:0000313" key="7">
    <source>
        <dbReference type="Proteomes" id="UP000295496"/>
    </source>
</evidence>
<dbReference type="GO" id="GO:0016301">
    <property type="term" value="F:kinase activity"/>
    <property type="evidence" value="ECO:0007669"/>
    <property type="project" value="UniProtKB-KW"/>
</dbReference>
<keyword evidence="7" id="KW-1185">Reference proteome</keyword>
<dbReference type="InterPro" id="IPR002139">
    <property type="entry name" value="Ribo/fructo_kinase"/>
</dbReference>
<dbReference type="PRINTS" id="PR00990">
    <property type="entry name" value="RIBOKINASE"/>
</dbReference>
<comment type="similarity">
    <text evidence="1 4">Belongs to the carbohydrate kinase PfkB family.</text>
</comment>
<dbReference type="InterPro" id="IPR011611">
    <property type="entry name" value="PfkB_dom"/>
</dbReference>
<dbReference type="GO" id="GO:0006796">
    <property type="term" value="P:phosphate-containing compound metabolic process"/>
    <property type="evidence" value="ECO:0007669"/>
    <property type="project" value="UniProtKB-ARBA"/>
</dbReference>
<comment type="caution">
    <text evidence="6">The sequence shown here is derived from an EMBL/GenBank/DDBJ whole genome shotgun (WGS) entry which is preliminary data.</text>
</comment>
<dbReference type="PROSITE" id="PS00584">
    <property type="entry name" value="PFKB_KINASES_2"/>
    <property type="match status" value="1"/>
</dbReference>
<evidence type="ECO:0000313" key="6">
    <source>
        <dbReference type="EMBL" id="TCK71316.1"/>
    </source>
</evidence>
<dbReference type="InterPro" id="IPR002173">
    <property type="entry name" value="Carboh/pur_kinase_PfkB_CS"/>
</dbReference>
<name>A0A4R1L0C4_9PAST</name>
<dbReference type="InterPro" id="IPR029056">
    <property type="entry name" value="Ribokinase-like"/>
</dbReference>
<proteinExistence type="inferred from homology"/>
<evidence type="ECO:0000256" key="1">
    <source>
        <dbReference type="ARBA" id="ARBA00010688"/>
    </source>
</evidence>
<gene>
    <name evidence="6" type="ORF">EV692_0386</name>
</gene>
<dbReference type="PANTHER" id="PTHR10584:SF166">
    <property type="entry name" value="RIBOKINASE"/>
    <property type="match status" value="1"/>
</dbReference>
<organism evidence="6 7">
    <name type="scientific">Lonepinella koalarum</name>
    <dbReference type="NCBI Taxonomy" id="53417"/>
    <lineage>
        <taxon>Bacteria</taxon>
        <taxon>Pseudomonadati</taxon>
        <taxon>Pseudomonadota</taxon>
        <taxon>Gammaproteobacteria</taxon>
        <taxon>Pasteurellales</taxon>
        <taxon>Pasteurellaceae</taxon>
        <taxon>Lonepinella</taxon>
    </lineage>
</organism>
<evidence type="ECO:0000259" key="5">
    <source>
        <dbReference type="Pfam" id="PF00294"/>
    </source>
</evidence>
<dbReference type="EMBL" id="SMGJ01000001">
    <property type="protein sequence ID" value="TCK71316.1"/>
    <property type="molecule type" value="Genomic_DNA"/>
</dbReference>
<dbReference type="SUPFAM" id="SSF53613">
    <property type="entry name" value="Ribokinase-like"/>
    <property type="match status" value="1"/>
</dbReference>
<dbReference type="PANTHER" id="PTHR10584">
    <property type="entry name" value="SUGAR KINASE"/>
    <property type="match status" value="1"/>
</dbReference>
<dbReference type="AlphaFoldDB" id="A0A4R1L0C4"/>
<accession>A0A4R1L0C4</accession>
<keyword evidence="3 4" id="KW-0418">Kinase</keyword>
<evidence type="ECO:0000256" key="3">
    <source>
        <dbReference type="ARBA" id="ARBA00022777"/>
    </source>
</evidence>
<dbReference type="GO" id="GO:0005829">
    <property type="term" value="C:cytosol"/>
    <property type="evidence" value="ECO:0007669"/>
    <property type="project" value="TreeGrafter"/>
</dbReference>
<keyword evidence="2 4" id="KW-0808">Transferase</keyword>
<evidence type="ECO:0000256" key="4">
    <source>
        <dbReference type="RuleBase" id="RU003704"/>
    </source>
</evidence>
<dbReference type="RefSeq" id="WP_132299982.1">
    <property type="nucleotide sequence ID" value="NZ_CP170642.1"/>
</dbReference>
<dbReference type="Gene3D" id="3.40.1190.20">
    <property type="match status" value="1"/>
</dbReference>
<feature type="domain" description="Carbohydrate kinase PfkB" evidence="5">
    <location>
        <begin position="5"/>
        <end position="286"/>
    </location>
</feature>
<dbReference type="Pfam" id="PF00294">
    <property type="entry name" value="PfkB"/>
    <property type="match status" value="1"/>
</dbReference>
<protein>
    <submittedName>
        <fullName evidence="6">Sugar/nucleoside kinase (Ribokinase family)</fullName>
    </submittedName>
</protein>
<sequence>MKTLILGSAIVDQIMLIDRLPLSGEDITCIETKTTIGGCAYNVASTMRNLDTHHDLYVPVGTGLYANLIRETLLQNGYPILFHSEEKDNGYCLTLVESNGERTFITVVGAEGYFKKDWLENINLDDYSQVYVDGYQFTNHNGKIIAEWLSANNQTQLFFAPGPVINVINAEVMNQLLSLKPILHINEKELKDFTHHNDIKQAVQCLHSQTQNLIIVTLGSKGAAYFDGTIFEIIPSPKVKIVDTIGAGDSHIGAILAGLSQGYPLKDAVILANKIAAEVVQTQGSTMTKENFIQKFGG</sequence>
<reference evidence="6 7" key="1">
    <citation type="submission" date="2019-03" db="EMBL/GenBank/DDBJ databases">
        <title>Genomic Encyclopedia of Type Strains, Phase IV (KMG-IV): sequencing the most valuable type-strain genomes for metagenomic binning, comparative biology and taxonomic classification.</title>
        <authorList>
            <person name="Goeker M."/>
        </authorList>
    </citation>
    <scope>NUCLEOTIDE SEQUENCE [LARGE SCALE GENOMIC DNA]</scope>
    <source>
        <strain evidence="6 7">DSM 10053</strain>
    </source>
</reference>
<evidence type="ECO:0000256" key="2">
    <source>
        <dbReference type="ARBA" id="ARBA00022679"/>
    </source>
</evidence>
<dbReference type="Proteomes" id="UP000295496">
    <property type="component" value="Unassembled WGS sequence"/>
</dbReference>